<comment type="caution">
    <text evidence="2">The sequence shown here is derived from an EMBL/GenBank/DDBJ whole genome shotgun (WGS) entry which is preliminary data.</text>
</comment>
<dbReference type="Proteomes" id="UP000275401">
    <property type="component" value="Unassembled WGS sequence"/>
</dbReference>
<feature type="region of interest" description="Disordered" evidence="1">
    <location>
        <begin position="52"/>
        <end position="80"/>
    </location>
</feature>
<protein>
    <submittedName>
        <fullName evidence="2">Uncharacterized protein</fullName>
    </submittedName>
</protein>
<dbReference type="Gene3D" id="1.10.10.60">
    <property type="entry name" value="Homeodomain-like"/>
    <property type="match status" value="1"/>
</dbReference>
<evidence type="ECO:0000313" key="2">
    <source>
        <dbReference type="EMBL" id="RNG25140.1"/>
    </source>
</evidence>
<accession>A0A3M8W6E3</accession>
<reference evidence="2 3" key="1">
    <citation type="submission" date="2018-11" db="EMBL/GenBank/DDBJ databases">
        <title>The Potential of Streptomyces as Biocontrol Agents against the Tomato grey mould, Botrytis cinerea (Gray mold) Frontiers in Microbiology.</title>
        <authorList>
            <person name="Li D."/>
        </authorList>
    </citation>
    <scope>NUCLEOTIDE SEQUENCE [LARGE SCALE GENOMIC DNA]</scope>
    <source>
        <strain evidence="2 3">NEAU-LD23</strain>
    </source>
</reference>
<gene>
    <name evidence="2" type="ORF">EEJ42_16675</name>
</gene>
<name>A0A3M8W6E3_9ACTN</name>
<feature type="compositionally biased region" description="Basic and acidic residues" evidence="1">
    <location>
        <begin position="63"/>
        <end position="78"/>
    </location>
</feature>
<dbReference type="AlphaFoldDB" id="A0A3M8W6E3"/>
<sequence length="87" mass="10012">MRRPARELSITPVALYHHVHDRDQLPRLLLETRRPARSADPRLTARSDVFRVGPGDVQNLPRRIGDSERAGQDNRADDAPALWHFRV</sequence>
<dbReference type="EMBL" id="RIBZ01000223">
    <property type="protein sequence ID" value="RNG25140.1"/>
    <property type="molecule type" value="Genomic_DNA"/>
</dbReference>
<dbReference type="RefSeq" id="WP_123100712.1">
    <property type="nucleotide sequence ID" value="NZ_RIBZ01000223.1"/>
</dbReference>
<evidence type="ECO:0000313" key="3">
    <source>
        <dbReference type="Proteomes" id="UP000275401"/>
    </source>
</evidence>
<organism evidence="2 3">
    <name type="scientific">Streptomyces botrytidirepellens</name>
    <dbReference type="NCBI Taxonomy" id="2486417"/>
    <lineage>
        <taxon>Bacteria</taxon>
        <taxon>Bacillati</taxon>
        <taxon>Actinomycetota</taxon>
        <taxon>Actinomycetes</taxon>
        <taxon>Kitasatosporales</taxon>
        <taxon>Streptomycetaceae</taxon>
        <taxon>Streptomyces</taxon>
    </lineage>
</organism>
<keyword evidence="3" id="KW-1185">Reference proteome</keyword>
<evidence type="ECO:0000256" key="1">
    <source>
        <dbReference type="SAM" id="MobiDB-lite"/>
    </source>
</evidence>
<proteinExistence type="predicted"/>